<keyword evidence="3" id="KW-1185">Reference proteome</keyword>
<gene>
    <name evidence="2" type="ORF">LV89_03254</name>
</gene>
<dbReference type="SMART" id="SM00860">
    <property type="entry name" value="SMI1_KNR4"/>
    <property type="match status" value="1"/>
</dbReference>
<dbReference type="EMBL" id="QGGO01000018">
    <property type="protein sequence ID" value="PWK22986.1"/>
    <property type="molecule type" value="Genomic_DNA"/>
</dbReference>
<sequence>MDNINKEEMYQNSMSNNGLQIFKDFDFENFWSDIFLIETYTEEYPTNELIESIEQELGYKLPESYIEFMRVQNGGSLQKCCYPIEKSTTWVSSHILVSDFAAIGREKNCSICGPMGAKYRISEWHLPNTGIYFCETSGGFEVVMFDYSKCDNNGEPEVVYFDPEVNETIFLAKNFEEFVRNLVDCQETEI</sequence>
<dbReference type="OrthoDB" id="4827574at2"/>
<evidence type="ECO:0000313" key="2">
    <source>
        <dbReference type="EMBL" id="PWK22986.1"/>
    </source>
</evidence>
<accession>A0A316DZ05</accession>
<dbReference type="Gene3D" id="3.40.1580.10">
    <property type="entry name" value="SMI1/KNR4-like"/>
    <property type="match status" value="1"/>
</dbReference>
<protein>
    <submittedName>
        <fullName evidence="2">SUKH superfamily protein</fullName>
    </submittedName>
</protein>
<proteinExistence type="predicted"/>
<organism evidence="2 3">
    <name type="scientific">Arcicella aurantiaca</name>
    <dbReference type="NCBI Taxonomy" id="591202"/>
    <lineage>
        <taxon>Bacteria</taxon>
        <taxon>Pseudomonadati</taxon>
        <taxon>Bacteroidota</taxon>
        <taxon>Cytophagia</taxon>
        <taxon>Cytophagales</taxon>
        <taxon>Flectobacillaceae</taxon>
        <taxon>Arcicella</taxon>
    </lineage>
</organism>
<dbReference type="SUPFAM" id="SSF160631">
    <property type="entry name" value="SMI1/KNR4-like"/>
    <property type="match status" value="1"/>
</dbReference>
<dbReference type="Proteomes" id="UP000245489">
    <property type="component" value="Unassembled WGS sequence"/>
</dbReference>
<name>A0A316DZ05_9BACT</name>
<comment type="caution">
    <text evidence="2">The sequence shown here is derived from an EMBL/GenBank/DDBJ whole genome shotgun (WGS) entry which is preliminary data.</text>
</comment>
<reference evidence="2 3" key="1">
    <citation type="submission" date="2018-05" db="EMBL/GenBank/DDBJ databases">
        <title>Genomic Encyclopedia of Archaeal and Bacterial Type Strains, Phase II (KMG-II): from individual species to whole genera.</title>
        <authorList>
            <person name="Goeker M."/>
        </authorList>
    </citation>
    <scope>NUCLEOTIDE SEQUENCE [LARGE SCALE GENOMIC DNA]</scope>
    <source>
        <strain evidence="2 3">DSM 22214</strain>
    </source>
</reference>
<evidence type="ECO:0000259" key="1">
    <source>
        <dbReference type="SMART" id="SM00860"/>
    </source>
</evidence>
<dbReference type="InterPro" id="IPR037883">
    <property type="entry name" value="Knr4/Smi1-like_sf"/>
</dbReference>
<dbReference type="RefSeq" id="WP_146199182.1">
    <property type="nucleotide sequence ID" value="NZ_QGGO01000018.1"/>
</dbReference>
<evidence type="ECO:0000313" key="3">
    <source>
        <dbReference type="Proteomes" id="UP000245489"/>
    </source>
</evidence>
<dbReference type="AlphaFoldDB" id="A0A316DZ05"/>
<dbReference type="Pfam" id="PF14568">
    <property type="entry name" value="SUKH_6"/>
    <property type="match status" value="1"/>
</dbReference>
<dbReference type="InterPro" id="IPR018958">
    <property type="entry name" value="Knr4/Smi1-like_dom"/>
</dbReference>
<feature type="domain" description="Knr4/Smi1-like" evidence="1">
    <location>
        <begin position="45"/>
        <end position="181"/>
    </location>
</feature>